<protein>
    <recommendedName>
        <fullName evidence="3">Transposase</fullName>
    </recommendedName>
</protein>
<evidence type="ECO:0000313" key="1">
    <source>
        <dbReference type="EMBL" id="MFH0274948.1"/>
    </source>
</evidence>
<name>A0ABW7JIU4_9VIBR</name>
<keyword evidence="2" id="KW-1185">Reference proteome</keyword>
<reference evidence="1 2" key="1">
    <citation type="submission" date="2024-10" db="EMBL/GenBank/DDBJ databases">
        <authorList>
            <person name="Yibar A."/>
            <person name="Saticioglu I.B."/>
            <person name="Duman M."/>
            <person name="Ajmi N."/>
            <person name="Gurler F."/>
            <person name="Ay H."/>
            <person name="Onuk E."/>
            <person name="Guler S."/>
            <person name="Romalde J.L."/>
        </authorList>
    </citation>
    <scope>NUCLEOTIDE SEQUENCE [LARGE SCALE GENOMIC DNA]</scope>
    <source>
        <strain evidence="1 2">1-TCBS-A</strain>
    </source>
</reference>
<evidence type="ECO:0000313" key="2">
    <source>
        <dbReference type="Proteomes" id="UP001607221"/>
    </source>
</evidence>
<sequence>MPQHKLEQAITAYEHWRQNRTKRSHTPVKLRQLAVELVDNYTHNHIATALRINARQLKIWCDHVAAHSYAPSDFMSLPIEHELDS</sequence>
<organism evidence="1 2">
    <name type="scientific">Vibrio jasicida</name>
    <dbReference type="NCBI Taxonomy" id="766224"/>
    <lineage>
        <taxon>Bacteria</taxon>
        <taxon>Pseudomonadati</taxon>
        <taxon>Pseudomonadota</taxon>
        <taxon>Gammaproteobacteria</taxon>
        <taxon>Vibrionales</taxon>
        <taxon>Vibrionaceae</taxon>
        <taxon>Vibrio</taxon>
    </lineage>
</organism>
<dbReference type="Proteomes" id="UP001607221">
    <property type="component" value="Unassembled WGS sequence"/>
</dbReference>
<evidence type="ECO:0008006" key="3">
    <source>
        <dbReference type="Google" id="ProtNLM"/>
    </source>
</evidence>
<proteinExistence type="predicted"/>
<accession>A0ABW7JIU4</accession>
<dbReference type="RefSeq" id="WP_394633248.1">
    <property type="nucleotide sequence ID" value="NZ_JBIHSE010000005.1"/>
</dbReference>
<dbReference type="EMBL" id="JBIHSE010000005">
    <property type="protein sequence ID" value="MFH0274948.1"/>
    <property type="molecule type" value="Genomic_DNA"/>
</dbReference>
<comment type="caution">
    <text evidence="1">The sequence shown here is derived from an EMBL/GenBank/DDBJ whole genome shotgun (WGS) entry which is preliminary data.</text>
</comment>
<gene>
    <name evidence="1" type="ORF">ACGRHZ_27130</name>
</gene>